<proteinExistence type="predicted"/>
<evidence type="ECO:0000313" key="1">
    <source>
        <dbReference type="EMBL" id="ACU34076.1"/>
    </source>
</evidence>
<evidence type="ECO:0000313" key="2">
    <source>
        <dbReference type="Proteomes" id="UP000002213"/>
    </source>
</evidence>
<dbReference type="HOGENOM" id="CLU_129334_0_0_11"/>
<dbReference type="InterPro" id="IPR025680">
    <property type="entry name" value="DddI"/>
</dbReference>
<gene>
    <name evidence="1" type="ordered locus">Amir_0104</name>
</gene>
<dbReference type="Pfam" id="PF14430">
    <property type="entry name" value="Imm1"/>
    <property type="match status" value="1"/>
</dbReference>
<keyword evidence="2" id="KW-1185">Reference proteome</keyword>
<dbReference type="AlphaFoldDB" id="C6WDT1"/>
<sequence length="138" mass="14595">MVTRLRISHQRGKPILAASVAELDAAIDLISGDSARQECPSMVEITIEEDPYGHAYIDAGIGVEQGFVHLNGPDTYRTTVGDPNAAGTVLYDCCGNGEDVPAREEVPLATVHAVLAAFLAHDGLIPDDHPDLHLSPTG</sequence>
<dbReference type="Proteomes" id="UP000002213">
    <property type="component" value="Chromosome"/>
</dbReference>
<dbReference type="STRING" id="446462.Amir_0104"/>
<reference evidence="1 2" key="1">
    <citation type="journal article" date="2009" name="Stand. Genomic Sci.">
        <title>Complete genome sequence of Actinosynnema mirum type strain (101).</title>
        <authorList>
            <person name="Land M."/>
            <person name="Lapidus A."/>
            <person name="Mayilraj S."/>
            <person name="Chen F."/>
            <person name="Copeland A."/>
            <person name="Del Rio T.G."/>
            <person name="Nolan M."/>
            <person name="Lucas S."/>
            <person name="Tice H."/>
            <person name="Cheng J.F."/>
            <person name="Chertkov O."/>
            <person name="Bruce D."/>
            <person name="Goodwin L."/>
            <person name="Pitluck S."/>
            <person name="Rohde M."/>
            <person name="Goker M."/>
            <person name="Pati A."/>
            <person name="Ivanova N."/>
            <person name="Mavromatis K."/>
            <person name="Chen A."/>
            <person name="Palaniappan K."/>
            <person name="Hauser L."/>
            <person name="Chang Y.J."/>
            <person name="Jeffries C.C."/>
            <person name="Brettin T."/>
            <person name="Detter J.C."/>
            <person name="Han C."/>
            <person name="Chain P."/>
            <person name="Tindall B.J."/>
            <person name="Bristow J."/>
            <person name="Eisen J.A."/>
            <person name="Markowitz V."/>
            <person name="Hugenholtz P."/>
            <person name="Kyrpides N.C."/>
            <person name="Klenk H.P."/>
        </authorList>
    </citation>
    <scope>NUCLEOTIDE SEQUENCE [LARGE SCALE GENOMIC DNA]</scope>
    <source>
        <strain evidence="2">ATCC 29888 / DSM 43827 / JCM 3225 / NBRC 14064 / NCIMB 13271 / NRRL B-12336 / IMRU 3971 / 101</strain>
    </source>
</reference>
<organism evidence="1 2">
    <name type="scientific">Actinosynnema mirum (strain ATCC 29888 / DSM 43827 / JCM 3225 / NBRC 14064 / NCIMB 13271 / NRRL B-12336 / IMRU 3971 / 101)</name>
    <dbReference type="NCBI Taxonomy" id="446462"/>
    <lineage>
        <taxon>Bacteria</taxon>
        <taxon>Bacillati</taxon>
        <taxon>Actinomycetota</taxon>
        <taxon>Actinomycetes</taxon>
        <taxon>Pseudonocardiales</taxon>
        <taxon>Pseudonocardiaceae</taxon>
        <taxon>Actinosynnema</taxon>
    </lineage>
</organism>
<protein>
    <recommendedName>
        <fullName evidence="3">Immunity protein Imm1</fullName>
    </recommendedName>
</protein>
<accession>C6WDT1</accession>
<dbReference type="KEGG" id="ami:Amir_0104"/>
<evidence type="ECO:0008006" key="3">
    <source>
        <dbReference type="Google" id="ProtNLM"/>
    </source>
</evidence>
<name>C6WDT1_ACTMD</name>
<dbReference type="EMBL" id="CP001630">
    <property type="protein sequence ID" value="ACU34076.1"/>
    <property type="molecule type" value="Genomic_DNA"/>
</dbReference>